<dbReference type="InterPro" id="IPR014710">
    <property type="entry name" value="RmlC-like_jellyroll"/>
</dbReference>
<dbReference type="SMART" id="SM00342">
    <property type="entry name" value="HTH_ARAC"/>
    <property type="match status" value="1"/>
</dbReference>
<keyword evidence="1" id="KW-0805">Transcription regulation</keyword>
<keyword evidence="6" id="KW-1185">Reference proteome</keyword>
<dbReference type="InterPro" id="IPR003313">
    <property type="entry name" value="AraC-bd"/>
</dbReference>
<feature type="domain" description="HTH araC/xylS-type" evidence="4">
    <location>
        <begin position="191"/>
        <end position="289"/>
    </location>
</feature>
<dbReference type="Proteomes" id="UP000267268">
    <property type="component" value="Chromosome 1"/>
</dbReference>
<proteinExistence type="predicted"/>
<gene>
    <name evidence="5" type="ORF">EI427_17715</name>
</gene>
<dbReference type="Gene3D" id="1.10.10.60">
    <property type="entry name" value="Homeodomain-like"/>
    <property type="match status" value="1"/>
</dbReference>
<dbReference type="GO" id="GO:0003700">
    <property type="term" value="F:DNA-binding transcription factor activity"/>
    <property type="evidence" value="ECO:0007669"/>
    <property type="project" value="InterPro"/>
</dbReference>
<dbReference type="GO" id="GO:0043565">
    <property type="term" value="F:sequence-specific DNA binding"/>
    <property type="evidence" value="ECO:0007669"/>
    <property type="project" value="InterPro"/>
</dbReference>
<keyword evidence="3" id="KW-0804">Transcription</keyword>
<dbReference type="InterPro" id="IPR037923">
    <property type="entry name" value="HTH-like"/>
</dbReference>
<evidence type="ECO:0000256" key="3">
    <source>
        <dbReference type="ARBA" id="ARBA00023163"/>
    </source>
</evidence>
<name>A0A3Q9FQE0_9BACT</name>
<organism evidence="5 6">
    <name type="scientific">Flammeovirga pectinis</name>
    <dbReference type="NCBI Taxonomy" id="2494373"/>
    <lineage>
        <taxon>Bacteria</taxon>
        <taxon>Pseudomonadati</taxon>
        <taxon>Bacteroidota</taxon>
        <taxon>Cytophagia</taxon>
        <taxon>Cytophagales</taxon>
        <taxon>Flammeovirgaceae</taxon>
        <taxon>Flammeovirga</taxon>
    </lineage>
</organism>
<dbReference type="SUPFAM" id="SSF46689">
    <property type="entry name" value="Homeodomain-like"/>
    <property type="match status" value="1"/>
</dbReference>
<evidence type="ECO:0000256" key="2">
    <source>
        <dbReference type="ARBA" id="ARBA00023125"/>
    </source>
</evidence>
<keyword evidence="2" id="KW-0238">DNA-binding</keyword>
<dbReference type="EMBL" id="CP034562">
    <property type="protein sequence ID" value="AZQ63995.1"/>
    <property type="molecule type" value="Genomic_DNA"/>
</dbReference>
<dbReference type="OrthoDB" id="9793451at2"/>
<dbReference type="SUPFAM" id="SSF51215">
    <property type="entry name" value="Regulatory protein AraC"/>
    <property type="match status" value="1"/>
</dbReference>
<dbReference type="Pfam" id="PF02311">
    <property type="entry name" value="AraC_binding"/>
    <property type="match status" value="1"/>
</dbReference>
<dbReference type="PANTHER" id="PTHR43280">
    <property type="entry name" value="ARAC-FAMILY TRANSCRIPTIONAL REGULATOR"/>
    <property type="match status" value="1"/>
</dbReference>
<dbReference type="KEGG" id="fll:EI427_17715"/>
<dbReference type="InterPro" id="IPR009057">
    <property type="entry name" value="Homeodomain-like_sf"/>
</dbReference>
<dbReference type="InterPro" id="IPR018060">
    <property type="entry name" value="HTH_AraC"/>
</dbReference>
<dbReference type="RefSeq" id="WP_126617252.1">
    <property type="nucleotide sequence ID" value="NZ_CP034562.1"/>
</dbReference>
<dbReference type="Pfam" id="PF12833">
    <property type="entry name" value="HTH_18"/>
    <property type="match status" value="1"/>
</dbReference>
<dbReference type="AlphaFoldDB" id="A0A3Q9FQE0"/>
<dbReference type="PANTHER" id="PTHR43280:SF32">
    <property type="entry name" value="TRANSCRIPTIONAL REGULATORY PROTEIN"/>
    <property type="match status" value="1"/>
</dbReference>
<dbReference type="Gene3D" id="2.60.120.10">
    <property type="entry name" value="Jelly Rolls"/>
    <property type="match status" value="1"/>
</dbReference>
<reference evidence="5 6" key="1">
    <citation type="submission" date="2018-12" db="EMBL/GenBank/DDBJ databases">
        <title>Flammeovirga pectinis sp. nov., isolated from the gut of the Korean scallop, Patinopecten yessoensis.</title>
        <authorList>
            <person name="Bae J.-W."/>
            <person name="Jeong Y.-S."/>
            <person name="Kang W."/>
        </authorList>
    </citation>
    <scope>NUCLEOTIDE SEQUENCE [LARGE SCALE GENOMIC DNA]</scope>
    <source>
        <strain evidence="5 6">L12M1</strain>
    </source>
</reference>
<dbReference type="PROSITE" id="PS01124">
    <property type="entry name" value="HTH_ARAC_FAMILY_2"/>
    <property type="match status" value="1"/>
</dbReference>
<accession>A0A3Q9FQE0</accession>
<sequence>MNQLPILNIKEFENINSDATFYANSFIPHLKQHHHSIMAPHKHDFYLIVLFTKGSGTHEIDFNSYTVKPGSVFLLNPGQTHYWTLSDDIDGFVFFHSKSFYDMGFNGRTVNDFPFFFSTQNSPCVYLDKIEIDKFITIFKEVVEEYEQDLPLKRQKIVSLIDVFYIEISRYYVDEATLKNNKSNRYAILFREFEELIESTYKTEKSPQFYAKKLNISPKHLNRIIKELIGKTSSELITERVILEAKRLLIHSKQNFNEIAYTLGYEDYSYFSRIFKNKSGDNPSVFQEKYI</sequence>
<evidence type="ECO:0000256" key="1">
    <source>
        <dbReference type="ARBA" id="ARBA00023015"/>
    </source>
</evidence>
<evidence type="ECO:0000259" key="4">
    <source>
        <dbReference type="PROSITE" id="PS01124"/>
    </source>
</evidence>
<evidence type="ECO:0000313" key="5">
    <source>
        <dbReference type="EMBL" id="AZQ63995.1"/>
    </source>
</evidence>
<evidence type="ECO:0000313" key="6">
    <source>
        <dbReference type="Proteomes" id="UP000267268"/>
    </source>
</evidence>
<protein>
    <submittedName>
        <fullName evidence="5">Helix-turn-helix domain-containing protein</fullName>
    </submittedName>
</protein>